<reference evidence="2" key="1">
    <citation type="submission" date="2023-01" db="EMBL/GenBank/DDBJ databases">
        <title>Colletotrichum chrysophilum M932 genome sequence.</title>
        <authorList>
            <person name="Baroncelli R."/>
        </authorList>
    </citation>
    <scope>NUCLEOTIDE SEQUENCE</scope>
    <source>
        <strain evidence="2">M932</strain>
    </source>
</reference>
<comment type="caution">
    <text evidence="2">The sequence shown here is derived from an EMBL/GenBank/DDBJ whole genome shotgun (WGS) entry which is preliminary data.</text>
</comment>
<organism evidence="2 3">
    <name type="scientific">Colletotrichum chrysophilum</name>
    <dbReference type="NCBI Taxonomy" id="1836956"/>
    <lineage>
        <taxon>Eukaryota</taxon>
        <taxon>Fungi</taxon>
        <taxon>Dikarya</taxon>
        <taxon>Ascomycota</taxon>
        <taxon>Pezizomycotina</taxon>
        <taxon>Sordariomycetes</taxon>
        <taxon>Hypocreomycetidae</taxon>
        <taxon>Glomerellales</taxon>
        <taxon>Glomerellaceae</taxon>
        <taxon>Colletotrichum</taxon>
        <taxon>Colletotrichum gloeosporioides species complex</taxon>
    </lineage>
</organism>
<name>A0AAD9A8M0_9PEZI</name>
<evidence type="ECO:0000313" key="2">
    <source>
        <dbReference type="EMBL" id="KAK1843523.1"/>
    </source>
</evidence>
<sequence>MRGLRWHDRKEPGVSAESLGDRSVPLQRRLNHEGGAYAAGEVFGDWKVCTISRPSESGICIQLSSDPSYRIISSQDYLHRVHPKGTTN</sequence>
<protein>
    <submittedName>
        <fullName evidence="2">Uncharacterized protein</fullName>
    </submittedName>
</protein>
<dbReference type="AlphaFoldDB" id="A0AAD9A8M0"/>
<feature type="region of interest" description="Disordered" evidence="1">
    <location>
        <begin position="1"/>
        <end position="20"/>
    </location>
</feature>
<proteinExistence type="predicted"/>
<gene>
    <name evidence="2" type="ORF">CCHR01_13825</name>
</gene>
<feature type="compositionally biased region" description="Basic and acidic residues" evidence="1">
    <location>
        <begin position="1"/>
        <end position="12"/>
    </location>
</feature>
<accession>A0AAD9A8M0</accession>
<evidence type="ECO:0000313" key="3">
    <source>
        <dbReference type="Proteomes" id="UP001243330"/>
    </source>
</evidence>
<evidence type="ECO:0000256" key="1">
    <source>
        <dbReference type="SAM" id="MobiDB-lite"/>
    </source>
</evidence>
<keyword evidence="3" id="KW-1185">Reference proteome</keyword>
<dbReference type="Proteomes" id="UP001243330">
    <property type="component" value="Unassembled WGS sequence"/>
</dbReference>
<dbReference type="EMBL" id="JAQOWY010000353">
    <property type="protein sequence ID" value="KAK1843523.1"/>
    <property type="molecule type" value="Genomic_DNA"/>
</dbReference>